<comment type="caution">
    <text evidence="7">The sequence shown here is derived from an EMBL/GenBank/DDBJ whole genome shotgun (WGS) entry which is preliminary data.</text>
</comment>
<dbReference type="Pfam" id="PF04479">
    <property type="entry name" value="RTA1"/>
    <property type="match status" value="1"/>
</dbReference>
<feature type="compositionally biased region" description="Low complexity" evidence="5">
    <location>
        <begin position="315"/>
        <end position="329"/>
    </location>
</feature>
<organism evidence="7 8">
    <name type="scientific">Calycina marina</name>
    <dbReference type="NCBI Taxonomy" id="1763456"/>
    <lineage>
        <taxon>Eukaryota</taxon>
        <taxon>Fungi</taxon>
        <taxon>Dikarya</taxon>
        <taxon>Ascomycota</taxon>
        <taxon>Pezizomycotina</taxon>
        <taxon>Leotiomycetes</taxon>
        <taxon>Helotiales</taxon>
        <taxon>Pezizellaceae</taxon>
        <taxon>Calycina</taxon>
    </lineage>
</organism>
<keyword evidence="8" id="KW-1185">Reference proteome</keyword>
<dbReference type="GO" id="GO:0000324">
    <property type="term" value="C:fungal-type vacuole"/>
    <property type="evidence" value="ECO:0007669"/>
    <property type="project" value="TreeGrafter"/>
</dbReference>
<feature type="transmembrane region" description="Helical" evidence="6">
    <location>
        <begin position="143"/>
        <end position="163"/>
    </location>
</feature>
<reference evidence="7" key="1">
    <citation type="journal article" date="2021" name="IMA Fungus">
        <title>Genomic characterization of three marine fungi, including Emericellopsis atlantica sp. nov. with signatures of a generalist lifestyle and marine biomass degradation.</title>
        <authorList>
            <person name="Hagestad O.C."/>
            <person name="Hou L."/>
            <person name="Andersen J.H."/>
            <person name="Hansen E.H."/>
            <person name="Altermark B."/>
            <person name="Li C."/>
            <person name="Kuhnert E."/>
            <person name="Cox R.J."/>
            <person name="Crous P.W."/>
            <person name="Spatafora J.W."/>
            <person name="Lail K."/>
            <person name="Amirebrahimi M."/>
            <person name="Lipzen A."/>
            <person name="Pangilinan J."/>
            <person name="Andreopoulos W."/>
            <person name="Hayes R.D."/>
            <person name="Ng V."/>
            <person name="Grigoriev I.V."/>
            <person name="Jackson S.A."/>
            <person name="Sutton T.D.S."/>
            <person name="Dobson A.D.W."/>
            <person name="Rama T."/>
        </authorList>
    </citation>
    <scope>NUCLEOTIDE SEQUENCE</scope>
    <source>
        <strain evidence="7">TRa3180A</strain>
    </source>
</reference>
<feature type="region of interest" description="Disordered" evidence="5">
    <location>
        <begin position="310"/>
        <end position="354"/>
    </location>
</feature>
<evidence type="ECO:0000313" key="8">
    <source>
        <dbReference type="Proteomes" id="UP000887226"/>
    </source>
</evidence>
<feature type="transmembrane region" description="Helical" evidence="6">
    <location>
        <begin position="269"/>
        <end position="289"/>
    </location>
</feature>
<evidence type="ECO:0000256" key="6">
    <source>
        <dbReference type="SAM" id="Phobius"/>
    </source>
</evidence>
<dbReference type="OrthoDB" id="4521223at2759"/>
<feature type="compositionally biased region" description="Polar residues" evidence="5">
    <location>
        <begin position="330"/>
        <end position="354"/>
    </location>
</feature>
<keyword evidence="2 6" id="KW-0812">Transmembrane</keyword>
<feature type="transmembrane region" description="Helical" evidence="6">
    <location>
        <begin position="69"/>
        <end position="88"/>
    </location>
</feature>
<dbReference type="Proteomes" id="UP000887226">
    <property type="component" value="Unassembled WGS sequence"/>
</dbReference>
<evidence type="ECO:0000256" key="3">
    <source>
        <dbReference type="ARBA" id="ARBA00022989"/>
    </source>
</evidence>
<dbReference type="EMBL" id="MU253875">
    <property type="protein sequence ID" value="KAG9244915.1"/>
    <property type="molecule type" value="Genomic_DNA"/>
</dbReference>
<feature type="transmembrane region" description="Helical" evidence="6">
    <location>
        <begin position="100"/>
        <end position="122"/>
    </location>
</feature>
<comment type="subcellular location">
    <subcellularLocation>
        <location evidence="1">Membrane</location>
        <topology evidence="1">Multi-pass membrane protein</topology>
    </subcellularLocation>
</comment>
<evidence type="ECO:0000256" key="1">
    <source>
        <dbReference type="ARBA" id="ARBA00004141"/>
    </source>
</evidence>
<evidence type="ECO:0000256" key="5">
    <source>
        <dbReference type="SAM" id="MobiDB-lite"/>
    </source>
</evidence>
<dbReference type="GO" id="GO:0005886">
    <property type="term" value="C:plasma membrane"/>
    <property type="evidence" value="ECO:0007669"/>
    <property type="project" value="TreeGrafter"/>
</dbReference>
<dbReference type="PANTHER" id="PTHR31465">
    <property type="entry name" value="PROTEIN RTA1-RELATED"/>
    <property type="match status" value="1"/>
</dbReference>
<feature type="transmembrane region" description="Helical" evidence="6">
    <location>
        <begin position="183"/>
        <end position="202"/>
    </location>
</feature>
<keyword evidence="4 6" id="KW-0472">Membrane</keyword>
<gene>
    <name evidence="7" type="ORF">BJ878DRAFT_44411</name>
</gene>
<accession>A0A9P7Z418</accession>
<name>A0A9P7Z418_9HELO</name>
<evidence type="ECO:0000313" key="7">
    <source>
        <dbReference type="EMBL" id="KAG9244915.1"/>
    </source>
</evidence>
<keyword evidence="3 6" id="KW-1133">Transmembrane helix</keyword>
<dbReference type="PANTHER" id="PTHR31465:SF9">
    <property type="entry name" value="SPHINGOID LONG-CHAIN BASE TRANSPORTER RSB1"/>
    <property type="match status" value="1"/>
</dbReference>
<feature type="transmembrane region" description="Helical" evidence="6">
    <location>
        <begin position="45"/>
        <end position="62"/>
    </location>
</feature>
<sequence>MSGPEVAGLPGIAANITYLSDCTPKLCDMKYATMEYVPNVYANELYLALFAIFLVVQLIMVFPYHTWSYTFMMFLGSILECVGYWGRLAMHFNIFMETPFLINIIALTIAPVFYTAAIYLTLARIIRHYGVYNSLISPRTYTVIFLTADVVSLILQSLGGGMANAASTKEESLRGVHVMLGGLAFQVFSMTIFMLICAIFFLNVRKDQIRQKATNWATGKIDPPAQHIKGYSSFVIIFAFAFFLILVRSCFRVAELSHGFDGKLANQEIPFMILEGGMLLLATFIMTAWHPGRFMKREWKKSKPVVEPERKFSIGSGSTNNGSGYYPNGRPNSSAMQPTPSQWPSHGNMQQVPL</sequence>
<protein>
    <submittedName>
        <fullName evidence="7">RTA1 like protein-domain-containing protein</fullName>
    </submittedName>
</protein>
<proteinExistence type="predicted"/>
<dbReference type="InterPro" id="IPR007568">
    <property type="entry name" value="RTA1"/>
</dbReference>
<evidence type="ECO:0000256" key="2">
    <source>
        <dbReference type="ARBA" id="ARBA00022692"/>
    </source>
</evidence>
<evidence type="ECO:0000256" key="4">
    <source>
        <dbReference type="ARBA" id="ARBA00023136"/>
    </source>
</evidence>
<dbReference type="AlphaFoldDB" id="A0A9P7Z418"/>
<feature type="transmembrane region" description="Helical" evidence="6">
    <location>
        <begin position="230"/>
        <end position="249"/>
    </location>
</feature>